<organism evidence="3">
    <name type="scientific">Sesamum latifolium</name>
    <dbReference type="NCBI Taxonomy" id="2727402"/>
    <lineage>
        <taxon>Eukaryota</taxon>
        <taxon>Viridiplantae</taxon>
        <taxon>Streptophyta</taxon>
        <taxon>Embryophyta</taxon>
        <taxon>Tracheophyta</taxon>
        <taxon>Spermatophyta</taxon>
        <taxon>Magnoliopsida</taxon>
        <taxon>eudicotyledons</taxon>
        <taxon>Gunneridae</taxon>
        <taxon>Pentapetalae</taxon>
        <taxon>asterids</taxon>
        <taxon>lamiids</taxon>
        <taxon>Lamiales</taxon>
        <taxon>Pedaliaceae</taxon>
        <taxon>Sesamum</taxon>
    </lineage>
</organism>
<dbReference type="PANTHER" id="PTHR46931:SF15">
    <property type="entry name" value="CRIB DOMAIN-CONTAINING PROTEIN"/>
    <property type="match status" value="1"/>
</dbReference>
<reference evidence="3" key="2">
    <citation type="journal article" date="2024" name="Plant">
        <title>Genomic evolution and insights into agronomic trait innovations of Sesamum species.</title>
        <authorList>
            <person name="Miao H."/>
            <person name="Wang L."/>
            <person name="Qu L."/>
            <person name="Liu H."/>
            <person name="Sun Y."/>
            <person name="Le M."/>
            <person name="Wang Q."/>
            <person name="Wei S."/>
            <person name="Zheng Y."/>
            <person name="Lin W."/>
            <person name="Duan Y."/>
            <person name="Cao H."/>
            <person name="Xiong S."/>
            <person name="Wang X."/>
            <person name="Wei L."/>
            <person name="Li C."/>
            <person name="Ma Q."/>
            <person name="Ju M."/>
            <person name="Zhao R."/>
            <person name="Li G."/>
            <person name="Mu C."/>
            <person name="Tian Q."/>
            <person name="Mei H."/>
            <person name="Zhang T."/>
            <person name="Gao T."/>
            <person name="Zhang H."/>
        </authorList>
    </citation>
    <scope>NUCLEOTIDE SEQUENCE</scope>
    <source>
        <strain evidence="3">KEN1</strain>
    </source>
</reference>
<sequence>MRDRMERFVLLPFTVGCISESSIAVGLQQQPKISKLVDANTTPTRTRGGEKEDEDEETSSTGENLKSPPNLSALPKFQKLFKNFKNFSNLFVDKDELEEQEMGMEIGFPTDVKHVTHIGLDGCASSILSKGWNSLDEPFPSPPLELAMGDQLTMRTLLQTK</sequence>
<comment type="caution">
    <text evidence="3">The sequence shown here is derived from an EMBL/GenBank/DDBJ whole genome shotgun (WGS) entry which is preliminary data.</text>
</comment>
<evidence type="ECO:0000313" key="3">
    <source>
        <dbReference type="EMBL" id="KAL0452270.1"/>
    </source>
</evidence>
<protein>
    <submittedName>
        <fullName evidence="3">CRIB domain-containing protein RIC4</fullName>
    </submittedName>
</protein>
<evidence type="ECO:0000256" key="1">
    <source>
        <dbReference type="SAM" id="MobiDB-lite"/>
    </source>
</evidence>
<evidence type="ECO:0000259" key="2">
    <source>
        <dbReference type="PROSITE" id="PS50108"/>
    </source>
</evidence>
<feature type="domain" description="CRIB" evidence="2">
    <location>
        <begin position="106"/>
        <end position="119"/>
    </location>
</feature>
<dbReference type="EMBL" id="JACGWN010000004">
    <property type="protein sequence ID" value="KAL0452270.1"/>
    <property type="molecule type" value="Genomic_DNA"/>
</dbReference>
<name>A0AAW2XF65_9LAMI</name>
<dbReference type="CDD" id="cd00132">
    <property type="entry name" value="CRIB"/>
    <property type="match status" value="1"/>
</dbReference>
<dbReference type="InterPro" id="IPR000095">
    <property type="entry name" value="CRIB_dom"/>
</dbReference>
<dbReference type="InterPro" id="IPR044509">
    <property type="entry name" value="RIC2/4"/>
</dbReference>
<accession>A0AAW2XF65</accession>
<gene>
    <name evidence="3" type="ORF">Slati_1205100</name>
</gene>
<dbReference type="PROSITE" id="PS50108">
    <property type="entry name" value="CRIB"/>
    <property type="match status" value="1"/>
</dbReference>
<feature type="region of interest" description="Disordered" evidence="1">
    <location>
        <begin position="36"/>
        <end position="71"/>
    </location>
</feature>
<reference evidence="3" key="1">
    <citation type="submission" date="2020-06" db="EMBL/GenBank/DDBJ databases">
        <authorList>
            <person name="Li T."/>
            <person name="Hu X."/>
            <person name="Zhang T."/>
            <person name="Song X."/>
            <person name="Zhang H."/>
            <person name="Dai N."/>
            <person name="Sheng W."/>
            <person name="Hou X."/>
            <person name="Wei L."/>
        </authorList>
    </citation>
    <scope>NUCLEOTIDE SEQUENCE</scope>
    <source>
        <strain evidence="3">KEN1</strain>
        <tissue evidence="3">Leaf</tissue>
    </source>
</reference>
<dbReference type="PANTHER" id="PTHR46931">
    <property type="entry name" value="CRIB DOMAIN-CONTAINING PROTEIN RIC2"/>
    <property type="match status" value="1"/>
</dbReference>
<proteinExistence type="predicted"/>
<dbReference type="AlphaFoldDB" id="A0AAW2XF65"/>